<dbReference type="STRING" id="1909395.BKM31_30855"/>
<dbReference type="InterPro" id="IPR002068">
    <property type="entry name" value="A-crystallin/Hsp20_dom"/>
</dbReference>
<gene>
    <name evidence="4" type="ORF">BKM31_30855</name>
</gene>
<dbReference type="Gene3D" id="2.60.40.790">
    <property type="match status" value="1"/>
</dbReference>
<dbReference type="InterPro" id="IPR031107">
    <property type="entry name" value="Small_HSP"/>
</dbReference>
<keyword evidence="5" id="KW-1185">Reference proteome</keyword>
<protein>
    <submittedName>
        <fullName evidence="4">Heat-shock protein Hsp20</fullName>
    </submittedName>
</protein>
<proteinExistence type="inferred from homology"/>
<dbReference type="EMBL" id="CP017717">
    <property type="protein sequence ID" value="AQZ70795.1"/>
    <property type="molecule type" value="Genomic_DNA"/>
</dbReference>
<dbReference type="PROSITE" id="PS01031">
    <property type="entry name" value="SHSP"/>
    <property type="match status" value="1"/>
</dbReference>
<sequence>MLTTLDTIFDDLERQFARLRAASGLTSTAAMPMDGLRRADEVLLRFDLPGIDPDTIDVSVDRGVLTVSAHRQEAYGEDERLFIRERPMGDFTRRVYLSEHLDADHVEAAYRDGVLAVRIPVLETARPRKVQVLKGNEAKAIGG</sequence>
<dbReference type="Pfam" id="PF00011">
    <property type="entry name" value="HSP20"/>
    <property type="match status" value="1"/>
</dbReference>
<feature type="domain" description="SHSP" evidence="3">
    <location>
        <begin position="24"/>
        <end position="136"/>
    </location>
</feature>
<dbReference type="Proteomes" id="UP000190797">
    <property type="component" value="Chromosome"/>
</dbReference>
<dbReference type="SUPFAM" id="SSF49764">
    <property type="entry name" value="HSP20-like chaperones"/>
    <property type="match status" value="1"/>
</dbReference>
<accession>A0A1V0AKP8</accession>
<dbReference type="InterPro" id="IPR008978">
    <property type="entry name" value="HSP20-like_chaperone"/>
</dbReference>
<dbReference type="OrthoDB" id="5242916at2"/>
<dbReference type="PANTHER" id="PTHR11527">
    <property type="entry name" value="HEAT-SHOCK PROTEIN 20 FAMILY MEMBER"/>
    <property type="match status" value="1"/>
</dbReference>
<dbReference type="KEGG" id="noa:BKM31_30855"/>
<evidence type="ECO:0000259" key="3">
    <source>
        <dbReference type="PROSITE" id="PS01031"/>
    </source>
</evidence>
<organism evidence="4 5">
    <name type="scientific">[Actinomadura] parvosata subsp. kistnae</name>
    <dbReference type="NCBI Taxonomy" id="1909395"/>
    <lineage>
        <taxon>Bacteria</taxon>
        <taxon>Bacillati</taxon>
        <taxon>Actinomycetota</taxon>
        <taxon>Actinomycetes</taxon>
        <taxon>Streptosporangiales</taxon>
        <taxon>Streptosporangiaceae</taxon>
        <taxon>Nonomuraea</taxon>
    </lineage>
</organism>
<evidence type="ECO:0000256" key="2">
    <source>
        <dbReference type="RuleBase" id="RU003616"/>
    </source>
</evidence>
<dbReference type="CDD" id="cd06464">
    <property type="entry name" value="ACD_sHsps-like"/>
    <property type="match status" value="1"/>
</dbReference>
<evidence type="ECO:0000313" key="4">
    <source>
        <dbReference type="EMBL" id="AQZ70795.1"/>
    </source>
</evidence>
<dbReference type="AlphaFoldDB" id="A0A1V0AKP8"/>
<reference evidence="5" key="1">
    <citation type="journal article" date="2017" name="Med. Chem. Commun.">
        <title>Nonomuraea sp. ATCC 55076 harbours the largest actinomycete chromosome to date and the kistamicin biosynthetic gene cluster.</title>
        <authorList>
            <person name="Nazari B."/>
            <person name="Forneris C.C."/>
            <person name="Gibson M.I."/>
            <person name="Moon K."/>
            <person name="Schramma K.R."/>
            <person name="Seyedsayamdost M.R."/>
        </authorList>
    </citation>
    <scope>NUCLEOTIDE SEQUENCE [LARGE SCALE GENOMIC DNA]</scope>
    <source>
        <strain evidence="5">ATCC 55076</strain>
    </source>
</reference>
<evidence type="ECO:0000256" key="1">
    <source>
        <dbReference type="PROSITE-ProRule" id="PRU00285"/>
    </source>
</evidence>
<evidence type="ECO:0000313" key="5">
    <source>
        <dbReference type="Proteomes" id="UP000190797"/>
    </source>
</evidence>
<name>A0A1V0AKP8_9ACTN</name>
<comment type="similarity">
    <text evidence="1 2">Belongs to the small heat shock protein (HSP20) family.</text>
</comment>